<evidence type="ECO:0000259" key="2">
    <source>
        <dbReference type="Pfam" id="PF00567"/>
    </source>
</evidence>
<keyword evidence="4" id="KW-1185">Reference proteome</keyword>
<feature type="non-terminal residue" evidence="3">
    <location>
        <position position="405"/>
    </location>
</feature>
<dbReference type="OrthoDB" id="6084753at2759"/>
<dbReference type="Gene3D" id="2.30.30.140">
    <property type="match status" value="1"/>
</dbReference>
<sequence>CIVDLYTLDGSLVNDMLQQSDSPPTKSAAHGATQTAMASPVGHQLRDVSSAAKSSEQGTTQTAMTPQAGHRLEEVGSATKSAEQGTTQTAMTPQAGYRLEEVGSATKSAEQGATQTVMTPPAGHKLEAADSAAKSAEGRAQQTATTSPFSATATRLFADDPDPLMLPDADTFAVYVCRVMSENTVLLRIVDDEYSDKLDELEQEIADNFYSFPVPEKIRQSNIYACMVLAGSEDAEDVEYDEEGMEKLTDQNKYHRVRVIKEHKNGSCDCYLPDHGHNETLNRSQLREIDPQLNRSLSYQAVMARLHGLDSLPDKLKPMAVRLLIKLLTTGATLFALRKGKHAEKRNGDPGGLDVTITNRVRKIISCLNDISPGKVGQVYQDVYKESLENVEEVIKNIPGYGYWR</sequence>
<gene>
    <name evidence="3" type="ORF">CUNI_LOCUS6959</name>
</gene>
<name>A0A8S3Z2D1_9EUPU</name>
<dbReference type="CDD" id="cd20379">
    <property type="entry name" value="Tudor_dTUD-like"/>
    <property type="match status" value="1"/>
</dbReference>
<organism evidence="3 4">
    <name type="scientific">Candidula unifasciata</name>
    <dbReference type="NCBI Taxonomy" id="100452"/>
    <lineage>
        <taxon>Eukaryota</taxon>
        <taxon>Metazoa</taxon>
        <taxon>Spiralia</taxon>
        <taxon>Lophotrochozoa</taxon>
        <taxon>Mollusca</taxon>
        <taxon>Gastropoda</taxon>
        <taxon>Heterobranchia</taxon>
        <taxon>Euthyneura</taxon>
        <taxon>Panpulmonata</taxon>
        <taxon>Eupulmonata</taxon>
        <taxon>Stylommatophora</taxon>
        <taxon>Helicina</taxon>
        <taxon>Helicoidea</taxon>
        <taxon>Geomitridae</taxon>
        <taxon>Candidula</taxon>
    </lineage>
</organism>
<accession>A0A8S3Z2D1</accession>
<dbReference type="Pfam" id="PF00567">
    <property type="entry name" value="TUDOR"/>
    <property type="match status" value="1"/>
</dbReference>
<feature type="compositionally biased region" description="Polar residues" evidence="1">
    <location>
        <begin position="105"/>
        <end position="118"/>
    </location>
</feature>
<feature type="region of interest" description="Disordered" evidence="1">
    <location>
        <begin position="127"/>
        <end position="148"/>
    </location>
</feature>
<feature type="region of interest" description="Disordered" evidence="1">
    <location>
        <begin position="74"/>
        <end position="93"/>
    </location>
</feature>
<dbReference type="InterPro" id="IPR002999">
    <property type="entry name" value="Tudor"/>
</dbReference>
<feature type="compositionally biased region" description="Polar residues" evidence="1">
    <location>
        <begin position="78"/>
        <end position="92"/>
    </location>
</feature>
<feature type="non-terminal residue" evidence="3">
    <location>
        <position position="1"/>
    </location>
</feature>
<feature type="region of interest" description="Disordered" evidence="1">
    <location>
        <begin position="18"/>
        <end position="69"/>
    </location>
</feature>
<evidence type="ECO:0000313" key="4">
    <source>
        <dbReference type="Proteomes" id="UP000678393"/>
    </source>
</evidence>
<comment type="caution">
    <text evidence="3">The sequence shown here is derived from an EMBL/GenBank/DDBJ whole genome shotgun (WGS) entry which is preliminary data.</text>
</comment>
<proteinExistence type="predicted"/>
<feature type="compositionally biased region" description="Polar residues" evidence="1">
    <location>
        <begin position="51"/>
        <end position="65"/>
    </location>
</feature>
<dbReference type="AlphaFoldDB" id="A0A8S3Z2D1"/>
<feature type="region of interest" description="Disordered" evidence="1">
    <location>
        <begin position="102"/>
        <end position="121"/>
    </location>
</feature>
<dbReference type="EMBL" id="CAJHNH020001079">
    <property type="protein sequence ID" value="CAG5121401.1"/>
    <property type="molecule type" value="Genomic_DNA"/>
</dbReference>
<protein>
    <recommendedName>
        <fullName evidence="2">Tudor domain-containing protein</fullName>
    </recommendedName>
</protein>
<dbReference type="SUPFAM" id="SSF63748">
    <property type="entry name" value="Tudor/PWWP/MBT"/>
    <property type="match status" value="1"/>
</dbReference>
<evidence type="ECO:0000256" key="1">
    <source>
        <dbReference type="SAM" id="MobiDB-lite"/>
    </source>
</evidence>
<reference evidence="3" key="1">
    <citation type="submission" date="2021-04" db="EMBL/GenBank/DDBJ databases">
        <authorList>
            <consortium name="Molecular Ecology Group"/>
        </authorList>
    </citation>
    <scope>NUCLEOTIDE SEQUENCE</scope>
</reference>
<dbReference type="Proteomes" id="UP000678393">
    <property type="component" value="Unassembled WGS sequence"/>
</dbReference>
<feature type="domain" description="Tudor" evidence="2">
    <location>
        <begin position="247"/>
        <end position="308"/>
    </location>
</feature>
<evidence type="ECO:0000313" key="3">
    <source>
        <dbReference type="EMBL" id="CAG5121401.1"/>
    </source>
</evidence>